<keyword evidence="1" id="KW-0238">DNA-binding</keyword>
<keyword evidence="4" id="KW-1185">Reference proteome</keyword>
<sequence>MMKITVVTDDNRFFEYVESAVRINGCSFVRYNRDKAEDSVKNADLVVVDLLSSDKQIPVGGCPVTVLSGVPGYSEAVRFLHKGVKGYGNRFMNPENLNQMIHTVISGQIWLPPSILSRLIASVPQNGTSKLDSGFFEDLSEREQQVAELIGRGMSNKEIAESMSITVRTVKAHLSSIFVKTGCRDRLEVALKLKGSM</sequence>
<dbReference type="Gene3D" id="3.40.50.2300">
    <property type="match status" value="1"/>
</dbReference>
<dbReference type="CDD" id="cd06170">
    <property type="entry name" value="LuxR_C_like"/>
    <property type="match status" value="1"/>
</dbReference>
<evidence type="ECO:0000256" key="1">
    <source>
        <dbReference type="ARBA" id="ARBA00023125"/>
    </source>
</evidence>
<dbReference type="SUPFAM" id="SSF46894">
    <property type="entry name" value="C-terminal effector domain of the bipartite response regulators"/>
    <property type="match status" value="1"/>
</dbReference>
<dbReference type="RefSeq" id="WP_128466614.1">
    <property type="nucleotide sequence ID" value="NZ_CP035108.1"/>
</dbReference>
<dbReference type="InterPro" id="IPR011006">
    <property type="entry name" value="CheY-like_superfamily"/>
</dbReference>
<dbReference type="PRINTS" id="PR00038">
    <property type="entry name" value="HTHLUXR"/>
</dbReference>
<dbReference type="PROSITE" id="PS50043">
    <property type="entry name" value="HTH_LUXR_2"/>
    <property type="match status" value="1"/>
</dbReference>
<feature type="domain" description="HTH luxR-type" evidence="2">
    <location>
        <begin position="132"/>
        <end position="197"/>
    </location>
</feature>
<dbReference type="Gene3D" id="1.10.10.10">
    <property type="entry name" value="Winged helix-like DNA-binding domain superfamily/Winged helix DNA-binding domain"/>
    <property type="match status" value="1"/>
</dbReference>
<dbReference type="InterPro" id="IPR016032">
    <property type="entry name" value="Sig_transdc_resp-reg_C-effctor"/>
</dbReference>
<dbReference type="PANTHER" id="PTHR43214">
    <property type="entry name" value="TWO-COMPONENT RESPONSE REGULATOR"/>
    <property type="match status" value="1"/>
</dbReference>
<dbReference type="AlphaFoldDB" id="A0A410JZ76"/>
<name>A0A410JZ76_9BACT</name>
<dbReference type="Pfam" id="PF00196">
    <property type="entry name" value="GerE"/>
    <property type="match status" value="1"/>
</dbReference>
<dbReference type="OrthoDB" id="9796655at2"/>
<dbReference type="InterPro" id="IPR000792">
    <property type="entry name" value="Tscrpt_reg_LuxR_C"/>
</dbReference>
<dbReference type="EMBL" id="CP035108">
    <property type="protein sequence ID" value="QAR33328.1"/>
    <property type="molecule type" value="Genomic_DNA"/>
</dbReference>
<dbReference type="PANTHER" id="PTHR43214:SF43">
    <property type="entry name" value="TWO-COMPONENT RESPONSE REGULATOR"/>
    <property type="match status" value="1"/>
</dbReference>
<dbReference type="KEGG" id="gtl:EP073_07915"/>
<protein>
    <submittedName>
        <fullName evidence="3">Response regulator transcription factor</fullName>
    </submittedName>
</protein>
<reference evidence="3 4" key="1">
    <citation type="submission" date="2019-01" db="EMBL/GenBank/DDBJ databases">
        <title>Geovibrio thiophilus DSM 11263, complete genome.</title>
        <authorList>
            <person name="Spring S."/>
            <person name="Bunk B."/>
            <person name="Sproer C."/>
        </authorList>
    </citation>
    <scope>NUCLEOTIDE SEQUENCE [LARGE SCALE GENOMIC DNA]</scope>
    <source>
        <strain evidence="3 4">DSM 11263</strain>
    </source>
</reference>
<dbReference type="GO" id="GO:0003677">
    <property type="term" value="F:DNA binding"/>
    <property type="evidence" value="ECO:0007669"/>
    <property type="project" value="UniProtKB-KW"/>
</dbReference>
<evidence type="ECO:0000259" key="2">
    <source>
        <dbReference type="PROSITE" id="PS50043"/>
    </source>
</evidence>
<proteinExistence type="predicted"/>
<evidence type="ECO:0000313" key="4">
    <source>
        <dbReference type="Proteomes" id="UP000287502"/>
    </source>
</evidence>
<dbReference type="SMART" id="SM00421">
    <property type="entry name" value="HTH_LUXR"/>
    <property type="match status" value="1"/>
</dbReference>
<organism evidence="3 4">
    <name type="scientific">Geovibrio thiophilus</name>
    <dbReference type="NCBI Taxonomy" id="139438"/>
    <lineage>
        <taxon>Bacteria</taxon>
        <taxon>Pseudomonadati</taxon>
        <taxon>Deferribacterota</taxon>
        <taxon>Deferribacteres</taxon>
        <taxon>Deferribacterales</taxon>
        <taxon>Geovibrionaceae</taxon>
        <taxon>Geovibrio</taxon>
    </lineage>
</organism>
<dbReference type="GO" id="GO:0006355">
    <property type="term" value="P:regulation of DNA-templated transcription"/>
    <property type="evidence" value="ECO:0007669"/>
    <property type="project" value="InterPro"/>
</dbReference>
<dbReference type="SUPFAM" id="SSF52172">
    <property type="entry name" value="CheY-like"/>
    <property type="match status" value="1"/>
</dbReference>
<dbReference type="Proteomes" id="UP000287502">
    <property type="component" value="Chromosome"/>
</dbReference>
<dbReference type="PROSITE" id="PS00622">
    <property type="entry name" value="HTH_LUXR_1"/>
    <property type="match status" value="1"/>
</dbReference>
<dbReference type="InterPro" id="IPR036388">
    <property type="entry name" value="WH-like_DNA-bd_sf"/>
</dbReference>
<dbReference type="InterPro" id="IPR039420">
    <property type="entry name" value="WalR-like"/>
</dbReference>
<gene>
    <name evidence="3" type="ORF">EP073_07915</name>
</gene>
<evidence type="ECO:0000313" key="3">
    <source>
        <dbReference type="EMBL" id="QAR33328.1"/>
    </source>
</evidence>
<accession>A0A410JZ76</accession>